<dbReference type="Proteomes" id="UP000095463">
    <property type="component" value="Unassembled WGS sequence"/>
</dbReference>
<evidence type="ECO:0000259" key="1">
    <source>
        <dbReference type="Pfam" id="PF01408"/>
    </source>
</evidence>
<evidence type="ECO:0000259" key="2">
    <source>
        <dbReference type="Pfam" id="PF22725"/>
    </source>
</evidence>
<dbReference type="Pfam" id="PF22725">
    <property type="entry name" value="GFO_IDH_MocA_C3"/>
    <property type="match status" value="1"/>
</dbReference>
<dbReference type="Gene3D" id="3.40.50.720">
    <property type="entry name" value="NAD(P)-binding Rossmann-like Domain"/>
    <property type="match status" value="1"/>
</dbReference>
<gene>
    <name evidence="3" type="ORF">VW23_026580</name>
</gene>
<keyword evidence="4" id="KW-1185">Reference proteome</keyword>
<dbReference type="Pfam" id="PF01408">
    <property type="entry name" value="GFO_IDH_MocA"/>
    <property type="match status" value="1"/>
</dbReference>
<dbReference type="InterPro" id="IPR055170">
    <property type="entry name" value="GFO_IDH_MocA-like_dom"/>
</dbReference>
<comment type="caution">
    <text evidence="3">The sequence shown here is derived from an EMBL/GenBank/DDBJ whole genome shotgun (WGS) entry which is preliminary data.</text>
</comment>
<proteinExistence type="predicted"/>
<dbReference type="Gene3D" id="3.30.360.10">
    <property type="entry name" value="Dihydrodipicolinate Reductase, domain 2"/>
    <property type="match status" value="1"/>
</dbReference>
<organism evidence="3 4">
    <name type="scientific">Devosia insulae DS-56</name>
    <dbReference type="NCBI Taxonomy" id="1116389"/>
    <lineage>
        <taxon>Bacteria</taxon>
        <taxon>Pseudomonadati</taxon>
        <taxon>Pseudomonadota</taxon>
        <taxon>Alphaproteobacteria</taxon>
        <taxon>Hyphomicrobiales</taxon>
        <taxon>Devosiaceae</taxon>
        <taxon>Devosia</taxon>
    </lineage>
</organism>
<reference evidence="3 4" key="1">
    <citation type="journal article" date="2015" name="Genome Announc.">
        <title>Genome Assemblies of Three Soil-Associated Devosia species: D. insulae, D. limi, and D. soli.</title>
        <authorList>
            <person name="Hassan Y.I."/>
            <person name="Lepp D."/>
            <person name="Zhou T."/>
        </authorList>
    </citation>
    <scope>NUCLEOTIDE SEQUENCE [LARGE SCALE GENOMIC DNA]</scope>
    <source>
        <strain evidence="3 4">DS-56</strain>
    </source>
</reference>
<accession>A0A1E5XKX5</accession>
<feature type="domain" description="Gfo/Idh/MocA-like oxidoreductase N-terminal" evidence="1">
    <location>
        <begin position="7"/>
        <end position="124"/>
    </location>
</feature>
<sequence length="341" mass="37521">MAERVALGMIGCGFFAQNHLNAWQDLKPEGVDIVAVCDVDPERARAAAEKFGVPRWYTDAAVMFRAEQLGLVDIATQMQSHLPLVKLALSHGVPTIIQKPFGQDIAEVREMVAAARAQNTFLAVHENFRFQKPLRRIAEIVRSGAIGTPTWARVSFRTGYDIYAGQPYLAEQQRFVLIDLGVHVLDVARVLLGEVEHSTAELQRRNPKARGEDTATMLLRHTSGAVSVVECTYGSRRLPDSFPETLIEVEGDKGAIVSRIGNKVEVTINGRMEVLDEDPAVLPWAERPWHVAQESVLATNRHMLEALRAGRPAATSAEDNLKTFALVEAAYLAAGKVKPQA</sequence>
<dbReference type="PANTHER" id="PTHR43708:SF8">
    <property type="entry name" value="OXIDOREDUCTASE"/>
    <property type="match status" value="1"/>
</dbReference>
<dbReference type="InterPro" id="IPR036291">
    <property type="entry name" value="NAD(P)-bd_dom_sf"/>
</dbReference>
<dbReference type="SUPFAM" id="SSF51735">
    <property type="entry name" value="NAD(P)-binding Rossmann-fold domains"/>
    <property type="match status" value="1"/>
</dbReference>
<dbReference type="PANTHER" id="PTHR43708">
    <property type="entry name" value="CONSERVED EXPRESSED OXIDOREDUCTASE (EUROFUNG)"/>
    <property type="match status" value="1"/>
</dbReference>
<dbReference type="InterPro" id="IPR000683">
    <property type="entry name" value="Gfo/Idh/MocA-like_OxRdtase_N"/>
</dbReference>
<dbReference type="OrthoDB" id="9792935at2"/>
<dbReference type="AlphaFoldDB" id="A0A1E5XKX5"/>
<name>A0A1E5XKX5_9HYPH</name>
<dbReference type="EMBL" id="LAJE02000302">
    <property type="protein sequence ID" value="OEO29222.1"/>
    <property type="molecule type" value="Genomic_DNA"/>
</dbReference>
<protein>
    <submittedName>
        <fullName evidence="3">Oxidoreductase</fullName>
    </submittedName>
</protein>
<evidence type="ECO:0000313" key="3">
    <source>
        <dbReference type="EMBL" id="OEO29222.1"/>
    </source>
</evidence>
<dbReference type="GO" id="GO:0000166">
    <property type="term" value="F:nucleotide binding"/>
    <property type="evidence" value="ECO:0007669"/>
    <property type="project" value="InterPro"/>
</dbReference>
<dbReference type="SUPFAM" id="SSF55347">
    <property type="entry name" value="Glyceraldehyde-3-phosphate dehydrogenase-like, C-terminal domain"/>
    <property type="match status" value="1"/>
</dbReference>
<dbReference type="InterPro" id="IPR051317">
    <property type="entry name" value="Gfo/Idh/MocA_oxidoreduct"/>
</dbReference>
<feature type="domain" description="GFO/IDH/MocA-like oxidoreductase" evidence="2">
    <location>
        <begin position="135"/>
        <end position="256"/>
    </location>
</feature>
<evidence type="ECO:0000313" key="4">
    <source>
        <dbReference type="Proteomes" id="UP000095463"/>
    </source>
</evidence>
<dbReference type="RefSeq" id="WP_069911500.1">
    <property type="nucleotide sequence ID" value="NZ_LAJE02000302.1"/>
</dbReference>